<accession>A0A250IGV4</accession>
<evidence type="ECO:0000313" key="1">
    <source>
        <dbReference type="EMBL" id="ATB30387.1"/>
    </source>
</evidence>
<name>A0A250IGV4_9BACT</name>
<organism evidence="1 2">
    <name type="scientific">Melittangium boletus DSM 14713</name>
    <dbReference type="NCBI Taxonomy" id="1294270"/>
    <lineage>
        <taxon>Bacteria</taxon>
        <taxon>Pseudomonadati</taxon>
        <taxon>Myxococcota</taxon>
        <taxon>Myxococcia</taxon>
        <taxon>Myxococcales</taxon>
        <taxon>Cystobacterineae</taxon>
        <taxon>Archangiaceae</taxon>
        <taxon>Melittangium</taxon>
    </lineage>
</organism>
<dbReference type="RefSeq" id="WP_095978844.1">
    <property type="nucleotide sequence ID" value="NZ_CP022163.1"/>
</dbReference>
<proteinExistence type="predicted"/>
<keyword evidence="2" id="KW-1185">Reference proteome</keyword>
<reference evidence="1 2" key="1">
    <citation type="submission" date="2017-06" db="EMBL/GenBank/DDBJ databases">
        <authorList>
            <person name="Kim H.J."/>
            <person name="Triplett B.A."/>
        </authorList>
    </citation>
    <scope>NUCLEOTIDE SEQUENCE [LARGE SCALE GENOMIC DNA]</scope>
    <source>
        <strain evidence="1 2">DSM 14713</strain>
    </source>
</reference>
<protein>
    <submittedName>
        <fullName evidence="1">Uncharacterized protein</fullName>
    </submittedName>
</protein>
<dbReference type="AlphaFoldDB" id="A0A250IGV4"/>
<evidence type="ECO:0000313" key="2">
    <source>
        <dbReference type="Proteomes" id="UP000217289"/>
    </source>
</evidence>
<dbReference type="OrthoDB" id="4548846at2"/>
<dbReference type="EMBL" id="CP022163">
    <property type="protein sequence ID" value="ATB30387.1"/>
    <property type="molecule type" value="Genomic_DNA"/>
</dbReference>
<dbReference type="KEGG" id="mbd:MEBOL_003848"/>
<gene>
    <name evidence="1" type="ORF">MEBOL_003848</name>
</gene>
<dbReference type="Proteomes" id="UP000217289">
    <property type="component" value="Chromosome"/>
</dbReference>
<sequence>MIKIAFQGLIHSGDFKTVSNLMTEWVQAEKLKLKVKLSGDEIVYEDEHIYFYCHSAMAEPLFLLEGSLSGTLAQAKALLQRLLQLCNARKIASRFDYAQVNEDGDEISEQFHVQ</sequence>